<dbReference type="SMART" id="SM00849">
    <property type="entry name" value="Lactamase_B"/>
    <property type="match status" value="1"/>
</dbReference>
<comment type="similarity">
    <text evidence="1">Belongs to the metallo-beta-lactamase superfamily.</text>
</comment>
<organism evidence="6 7">
    <name type="scientific">Neohortaea acidophila</name>
    <dbReference type="NCBI Taxonomy" id="245834"/>
    <lineage>
        <taxon>Eukaryota</taxon>
        <taxon>Fungi</taxon>
        <taxon>Dikarya</taxon>
        <taxon>Ascomycota</taxon>
        <taxon>Pezizomycotina</taxon>
        <taxon>Dothideomycetes</taxon>
        <taxon>Dothideomycetidae</taxon>
        <taxon>Mycosphaerellales</taxon>
        <taxon>Teratosphaeriaceae</taxon>
        <taxon>Neohortaea</taxon>
    </lineage>
</organism>
<keyword evidence="2" id="KW-0479">Metal-binding</keyword>
<dbReference type="GO" id="GO:0016787">
    <property type="term" value="F:hydrolase activity"/>
    <property type="evidence" value="ECO:0007669"/>
    <property type="project" value="UniProtKB-KW"/>
</dbReference>
<reference evidence="6" key="1">
    <citation type="journal article" date="2020" name="Stud. Mycol.">
        <title>101 Dothideomycetes genomes: a test case for predicting lifestyles and emergence of pathogens.</title>
        <authorList>
            <person name="Haridas S."/>
            <person name="Albert R."/>
            <person name="Binder M."/>
            <person name="Bloem J."/>
            <person name="Labutti K."/>
            <person name="Salamov A."/>
            <person name="Andreopoulos B."/>
            <person name="Baker S."/>
            <person name="Barry K."/>
            <person name="Bills G."/>
            <person name="Bluhm B."/>
            <person name="Cannon C."/>
            <person name="Castanera R."/>
            <person name="Culley D."/>
            <person name="Daum C."/>
            <person name="Ezra D."/>
            <person name="Gonzalez J."/>
            <person name="Henrissat B."/>
            <person name="Kuo A."/>
            <person name="Liang C."/>
            <person name="Lipzen A."/>
            <person name="Lutzoni F."/>
            <person name="Magnuson J."/>
            <person name="Mondo S."/>
            <person name="Nolan M."/>
            <person name="Ohm R."/>
            <person name="Pangilinan J."/>
            <person name="Park H.-J."/>
            <person name="Ramirez L."/>
            <person name="Alfaro M."/>
            <person name="Sun H."/>
            <person name="Tritt A."/>
            <person name="Yoshinaga Y."/>
            <person name="Zwiers L.-H."/>
            <person name="Turgeon B."/>
            <person name="Goodwin S."/>
            <person name="Spatafora J."/>
            <person name="Crous P."/>
            <person name="Grigoriev I."/>
        </authorList>
    </citation>
    <scope>NUCLEOTIDE SEQUENCE</scope>
    <source>
        <strain evidence="6">CBS 113389</strain>
    </source>
</reference>
<dbReference type="Pfam" id="PF00753">
    <property type="entry name" value="Lactamase_B"/>
    <property type="match status" value="1"/>
</dbReference>
<evidence type="ECO:0000256" key="1">
    <source>
        <dbReference type="ARBA" id="ARBA00007749"/>
    </source>
</evidence>
<protein>
    <submittedName>
        <fullName evidence="6">Beta-lactamase-like protein</fullName>
    </submittedName>
</protein>
<keyword evidence="7" id="KW-1185">Reference proteome</keyword>
<evidence type="ECO:0000256" key="2">
    <source>
        <dbReference type="ARBA" id="ARBA00022723"/>
    </source>
</evidence>
<evidence type="ECO:0000256" key="3">
    <source>
        <dbReference type="ARBA" id="ARBA00022801"/>
    </source>
</evidence>
<dbReference type="GO" id="GO:0046872">
    <property type="term" value="F:metal ion binding"/>
    <property type="evidence" value="ECO:0007669"/>
    <property type="project" value="UniProtKB-KW"/>
</dbReference>
<dbReference type="AlphaFoldDB" id="A0A6A6Q6A3"/>
<dbReference type="EMBL" id="MU001631">
    <property type="protein sequence ID" value="KAF2487496.1"/>
    <property type="molecule type" value="Genomic_DNA"/>
</dbReference>
<dbReference type="PANTHER" id="PTHR42978">
    <property type="entry name" value="QUORUM-QUENCHING LACTONASE YTNP-RELATED-RELATED"/>
    <property type="match status" value="1"/>
</dbReference>
<proteinExistence type="inferred from homology"/>
<feature type="domain" description="Metallo-beta-lactamase" evidence="5">
    <location>
        <begin position="53"/>
        <end position="269"/>
    </location>
</feature>
<dbReference type="OrthoDB" id="10250730at2759"/>
<evidence type="ECO:0000313" key="6">
    <source>
        <dbReference type="EMBL" id="KAF2487496.1"/>
    </source>
</evidence>
<dbReference type="Proteomes" id="UP000799767">
    <property type="component" value="Unassembled WGS sequence"/>
</dbReference>
<gene>
    <name evidence="6" type="ORF">BDY17DRAFT_243910</name>
</gene>
<dbReference type="Gene3D" id="3.60.15.10">
    <property type="entry name" value="Ribonuclease Z/Hydroxyacylglutathione hydrolase-like"/>
    <property type="match status" value="1"/>
</dbReference>
<evidence type="ECO:0000256" key="4">
    <source>
        <dbReference type="ARBA" id="ARBA00022833"/>
    </source>
</evidence>
<dbReference type="RefSeq" id="XP_033594065.1">
    <property type="nucleotide sequence ID" value="XM_033730480.1"/>
</dbReference>
<keyword evidence="3" id="KW-0378">Hydrolase</keyword>
<name>A0A6A6Q6A3_9PEZI</name>
<dbReference type="InterPro" id="IPR001279">
    <property type="entry name" value="Metallo-B-lactamas"/>
</dbReference>
<dbReference type="SUPFAM" id="SSF56281">
    <property type="entry name" value="Metallo-hydrolase/oxidoreductase"/>
    <property type="match status" value="1"/>
</dbReference>
<dbReference type="InterPro" id="IPR051013">
    <property type="entry name" value="MBL_superfamily_lactonases"/>
</dbReference>
<sequence length="387" mass="42847">MSNPTPKQAPSLGLPKSNSTCKVSILDTTAEITVPPHMLVEPEIPGHNWLNLPDYSFHIKHEASGAELIFDMGIRVDWQNSVPAIVDLCGNHVPGMKVSEDVPDILTKGGVKLENLKAFILSHWHFDHCGNISRLPQSVDLIVGPGFKDAFLPGYPTKEESPFWEADFKGRNVIEAPFNTKIGKFQAWDYFGDGSLYVLNVPGHATGHVSALVRTTPDTAVFMGGDVCHFTGDIRPTEYVPLPDPIPAKAQLDKRLPHPCPCSVFTACHPNQDAARTTPFYKCSSGPTSFYHDPPTAMESIRNLMEFDADPNVLVIIAHDTAPREVMAGSFFPNATINDWKQRGWKEVMHWHFLNEMPVDGKTGREPMVDGLYRDGKRVKDLEGNAV</sequence>
<dbReference type="InterPro" id="IPR036866">
    <property type="entry name" value="RibonucZ/Hydroxyglut_hydro"/>
</dbReference>
<accession>A0A6A6Q6A3</accession>
<dbReference type="PANTHER" id="PTHR42978:SF5">
    <property type="entry name" value="METALLO-BETA-LACTAMASE DOMAIN-CONTAINING PROTEIN"/>
    <property type="match status" value="1"/>
</dbReference>
<evidence type="ECO:0000313" key="7">
    <source>
        <dbReference type="Proteomes" id="UP000799767"/>
    </source>
</evidence>
<evidence type="ECO:0000259" key="5">
    <source>
        <dbReference type="SMART" id="SM00849"/>
    </source>
</evidence>
<dbReference type="GeneID" id="54471482"/>
<keyword evidence="4" id="KW-0862">Zinc</keyword>
<dbReference type="CDD" id="cd07730">
    <property type="entry name" value="metallo-hydrolase-like_MBL-fold"/>
    <property type="match status" value="1"/>
</dbReference>